<evidence type="ECO:0000313" key="3">
    <source>
        <dbReference type="Proteomes" id="UP000515154"/>
    </source>
</evidence>
<feature type="compositionally biased region" description="Basic residues" evidence="1">
    <location>
        <begin position="658"/>
        <end position="668"/>
    </location>
</feature>
<proteinExistence type="predicted"/>
<feature type="region of interest" description="Disordered" evidence="1">
    <location>
        <begin position="816"/>
        <end position="860"/>
    </location>
</feature>
<dbReference type="KEGG" id="osn:115209349"/>
<feature type="compositionally biased region" description="Basic residues" evidence="1">
    <location>
        <begin position="552"/>
        <end position="571"/>
    </location>
</feature>
<feature type="compositionally biased region" description="Basic and acidic residues" evidence="1">
    <location>
        <begin position="452"/>
        <end position="465"/>
    </location>
</feature>
<name>A0A6P7S612_9MOLL</name>
<protein>
    <submittedName>
        <fullName evidence="4">Uncharacterized protein LOC115209349</fullName>
    </submittedName>
</protein>
<keyword evidence="3" id="KW-1185">Reference proteome</keyword>
<feature type="compositionally biased region" description="Basic residues" evidence="1">
    <location>
        <begin position="839"/>
        <end position="860"/>
    </location>
</feature>
<feature type="region of interest" description="Disordered" evidence="1">
    <location>
        <begin position="324"/>
        <end position="420"/>
    </location>
</feature>
<feature type="compositionally biased region" description="Polar residues" evidence="1">
    <location>
        <begin position="599"/>
        <end position="610"/>
    </location>
</feature>
<feature type="compositionally biased region" description="Polar residues" evidence="1">
    <location>
        <begin position="346"/>
        <end position="359"/>
    </location>
</feature>
<feature type="chain" id="PRO_5028409366" evidence="2">
    <location>
        <begin position="21"/>
        <end position="860"/>
    </location>
</feature>
<feature type="compositionally biased region" description="Basic and acidic residues" evidence="1">
    <location>
        <begin position="365"/>
        <end position="399"/>
    </location>
</feature>
<evidence type="ECO:0000256" key="1">
    <source>
        <dbReference type="SAM" id="MobiDB-lite"/>
    </source>
</evidence>
<feature type="compositionally biased region" description="Basic residues" evidence="1">
    <location>
        <begin position="520"/>
        <end position="541"/>
    </location>
</feature>
<dbReference type="Proteomes" id="UP000515154">
    <property type="component" value="Linkage group LG3"/>
</dbReference>
<feature type="compositionally biased region" description="Basic and acidic residues" evidence="1">
    <location>
        <begin position="328"/>
        <end position="342"/>
    </location>
</feature>
<accession>A0A6P7S612</accession>
<feature type="region of interest" description="Disordered" evidence="1">
    <location>
        <begin position="438"/>
        <end position="465"/>
    </location>
</feature>
<organism evidence="3 4">
    <name type="scientific">Octopus sinensis</name>
    <name type="common">East Asian common octopus</name>
    <dbReference type="NCBI Taxonomy" id="2607531"/>
    <lineage>
        <taxon>Eukaryota</taxon>
        <taxon>Metazoa</taxon>
        <taxon>Spiralia</taxon>
        <taxon>Lophotrochozoa</taxon>
        <taxon>Mollusca</taxon>
        <taxon>Cephalopoda</taxon>
        <taxon>Coleoidea</taxon>
        <taxon>Octopodiformes</taxon>
        <taxon>Octopoda</taxon>
        <taxon>Incirrata</taxon>
        <taxon>Octopodidae</taxon>
        <taxon>Octopus</taxon>
    </lineage>
</organism>
<gene>
    <name evidence="4" type="primary">LOC115209349</name>
</gene>
<keyword evidence="2" id="KW-0732">Signal</keyword>
<feature type="region of interest" description="Disordered" evidence="1">
    <location>
        <begin position="498"/>
        <end position="610"/>
    </location>
</feature>
<feature type="compositionally biased region" description="Polar residues" evidence="1">
    <location>
        <begin position="542"/>
        <end position="551"/>
    </location>
</feature>
<evidence type="ECO:0000313" key="4">
    <source>
        <dbReference type="RefSeq" id="XP_029633578.1"/>
    </source>
</evidence>
<feature type="compositionally biased region" description="Basic and acidic residues" evidence="1">
    <location>
        <begin position="575"/>
        <end position="592"/>
    </location>
</feature>
<reference evidence="4" key="1">
    <citation type="submission" date="2025-08" db="UniProtKB">
        <authorList>
            <consortium name="RefSeq"/>
        </authorList>
    </citation>
    <scope>IDENTIFICATION</scope>
</reference>
<dbReference type="AlphaFoldDB" id="A0A6P7S612"/>
<evidence type="ECO:0000256" key="2">
    <source>
        <dbReference type="SAM" id="SignalP"/>
    </source>
</evidence>
<feature type="region of interest" description="Disordered" evidence="1">
    <location>
        <begin position="650"/>
        <end position="701"/>
    </location>
</feature>
<feature type="signal peptide" evidence="2">
    <location>
        <begin position="1"/>
        <end position="20"/>
    </location>
</feature>
<dbReference type="RefSeq" id="XP_029633578.1">
    <property type="nucleotide sequence ID" value="XM_029777718.2"/>
</dbReference>
<sequence length="860" mass="100341">MDWSALLSLIVTISFHYTSCEIERTPAEGKEYDKVRSSDAYWQSWLSPEGVVWYPGHVDYRKNGEVDSRYVDETAEPDGSHPDSRRYYTIEKEPQFLSEYKQQNAAQTGLQESDKSQYVPPHYGYETDREYSRVENQQNTNYGQNQYYPVLNRDPSGQIHYGDYFLNGQRVPKHPDSDLGRFDHTERDKFIPNYNGDIQYIPGAPSRLKQGNHYETDHNGAAMVEQEERYQFPDSRYPHSQLPAYETENGYHGSHHQVPPGEGYLPYGQDYYYVNSHHYNTKDGESSIQETPNGQYPSEIEKHIGNQPGNFYGHFIHAGEDALPVPNKEVDHPTTEREREILPTEVTGNRTVNTSQPNKNLKPYRHGEEENRRTPEERERSQSSKKSPLPDDKFVRKEAQTNTPSYEQDGRNESSSTRQQLKVTKKLDIFPPTQQVITSQDKYPNSRHIKDKFRNRDKSKETAAKERLVTVPTVDIKFKMFQPDVSNKEEIQHIHNETHDHNSRNSGHNSRFQHNEQQNHHHHRNSTQHTNYHHGRRRKTSNRGTDNSHSINQRRKGHQPHFKRPSIRQHTRPSLQKEDSTSVRQVTDDRTATFHLGNGNRNSNTGSHINQHYDQRNQQHLTDANHRQLSNPNLFVRTYDRYAPFESSSEFSALKDRKQTRRKQHNPHRSFDNHHEHNSRRKQTHNREQGKSVPGIAQRNTCPSVSQCRCCRWSTQQTERTVKCLQPKYKKVDVEVCIEENNGVCVRTGKQQTLEPNGSEMRMCSKVQLRRSCHVCCPSHYPVGNKTTCTGILDGIDKTGLRISISADEGQIEYARLPKNYQPRRRHNTQHNGRDRSRNGSRSRHQSRRRIVRRPRSVAV</sequence>